<gene>
    <name evidence="1" type="ORF">E3J62_09605</name>
</gene>
<proteinExistence type="predicted"/>
<organism evidence="1 2">
    <name type="scientific">candidate division TA06 bacterium</name>
    <dbReference type="NCBI Taxonomy" id="2250710"/>
    <lineage>
        <taxon>Bacteria</taxon>
        <taxon>Bacteria division TA06</taxon>
    </lineage>
</organism>
<reference evidence="1 2" key="1">
    <citation type="submission" date="2019-03" db="EMBL/GenBank/DDBJ databases">
        <title>Metabolic potential of uncultured bacteria and archaea associated with petroleum seepage in deep-sea sediments.</title>
        <authorList>
            <person name="Dong X."/>
            <person name="Hubert C."/>
        </authorList>
    </citation>
    <scope>NUCLEOTIDE SEQUENCE [LARGE SCALE GENOMIC DNA]</scope>
    <source>
        <strain evidence="1">E44_bin18</strain>
    </source>
</reference>
<accession>A0A523UQ68</accession>
<name>A0A523UQ68_UNCT6</name>
<protein>
    <submittedName>
        <fullName evidence="1">Uncharacterized protein</fullName>
    </submittedName>
</protein>
<dbReference type="AlphaFoldDB" id="A0A523UQ68"/>
<evidence type="ECO:0000313" key="2">
    <source>
        <dbReference type="Proteomes" id="UP000315525"/>
    </source>
</evidence>
<sequence length="583" mass="65335">MISNKRPLPAVAISLHILLTTLFLPTVVYAGRSPEAWDHLPRLRHIDFSDNAVGFASTAPKRFFVLERGEYLWREVDAETYLSEFSVRGDSCEPPMRSTAWYSEEGHMYFAQGAYCAEGCNRHHKLWLVNCEQGVPLMVQDHVDSCMSISAICVISGDLWLGTRMDVEYGGYPGDGIIVQSSTTGRLVRRIDAEHSGLTGDLIEAVALDPETGRVWVTTEWGVNEVKPAGIVARSLFLYEDFNRETGIPEVFVSETRTTGNPFATLARTIGIDDTRAFYETVSRIPEEMIDEVTHLSSLIVGSHQYPLHAPVDSQWNILVPFVLKATQNEDRTQTYYAEHVLAMFDDTRARKYFLEILEDSSARPHRIGFATRYVGSRRRSETPTLDEEIRLLCRRVDQAISELHAMGANSAPIPVGHAILFPVTKRLQALGSAYGYKAIEDYFETADFSTGRDGSLLYDFVVRSYHREEAVPAILIALRRIPPDRGALFARTCSIFDMAYRSGHSGPPLYSADYVGALLRAYVRAAAFQRADAKAISACESAILSQLQNPEVRSRFLTDIHPHLKGEEARLSNVLLEKSQSR</sequence>
<dbReference type="Proteomes" id="UP000315525">
    <property type="component" value="Unassembled WGS sequence"/>
</dbReference>
<comment type="caution">
    <text evidence="1">The sequence shown here is derived from an EMBL/GenBank/DDBJ whole genome shotgun (WGS) entry which is preliminary data.</text>
</comment>
<evidence type="ECO:0000313" key="1">
    <source>
        <dbReference type="EMBL" id="TET44680.1"/>
    </source>
</evidence>
<dbReference type="EMBL" id="SOJN01000114">
    <property type="protein sequence ID" value="TET44680.1"/>
    <property type="molecule type" value="Genomic_DNA"/>
</dbReference>